<dbReference type="AlphaFoldDB" id="A0A120G814"/>
<name>A0A120G814_PSEFL</name>
<evidence type="ECO:0000313" key="1">
    <source>
        <dbReference type="EMBL" id="KWV88093.1"/>
    </source>
</evidence>
<protein>
    <submittedName>
        <fullName evidence="1">Uncharacterized protein</fullName>
    </submittedName>
</protein>
<dbReference type="EMBL" id="LCYA01000053">
    <property type="protein sequence ID" value="KWV88093.1"/>
    <property type="molecule type" value="Genomic_DNA"/>
</dbReference>
<proteinExistence type="predicted"/>
<organism evidence="1 2">
    <name type="scientific">Pseudomonas fluorescens</name>
    <dbReference type="NCBI Taxonomy" id="294"/>
    <lineage>
        <taxon>Bacteria</taxon>
        <taxon>Pseudomonadati</taxon>
        <taxon>Pseudomonadota</taxon>
        <taxon>Gammaproteobacteria</taxon>
        <taxon>Pseudomonadales</taxon>
        <taxon>Pseudomonadaceae</taxon>
        <taxon>Pseudomonas</taxon>
    </lineage>
</organism>
<reference evidence="1 2" key="1">
    <citation type="submission" date="2015-05" db="EMBL/GenBank/DDBJ databases">
        <title>A genomic and transcriptomic approach to investigate the blue pigment phenotype in Pseudomonas fluorescens.</title>
        <authorList>
            <person name="Andreani N.A."/>
            <person name="Cardazzo B."/>
        </authorList>
    </citation>
    <scope>NUCLEOTIDE SEQUENCE [LARGE SCALE GENOMIC DNA]</scope>
    <source>
        <strain evidence="1 2">Ps_22</strain>
    </source>
</reference>
<comment type="caution">
    <text evidence="1">The sequence shown here is derived from an EMBL/GenBank/DDBJ whole genome shotgun (WGS) entry which is preliminary data.</text>
</comment>
<dbReference type="Proteomes" id="UP000061348">
    <property type="component" value="Unassembled WGS sequence"/>
</dbReference>
<gene>
    <name evidence="1" type="ORF">PFLmoz3_02224</name>
</gene>
<accession>A0A120G814</accession>
<sequence>MLARQIKRGDQRAALFAGQLFVQVIDGGATLRQQLAERFQHQRVLAFKVRIEAADR</sequence>
<evidence type="ECO:0000313" key="2">
    <source>
        <dbReference type="Proteomes" id="UP000061348"/>
    </source>
</evidence>